<keyword evidence="1" id="KW-0255">Endonuclease</keyword>
<dbReference type="RefSeq" id="WP_262397043.1">
    <property type="nucleotide sequence ID" value="NZ_JACRTC010000002.1"/>
</dbReference>
<evidence type="ECO:0000313" key="2">
    <source>
        <dbReference type="Proteomes" id="UP000660861"/>
    </source>
</evidence>
<organism evidence="1 2">
    <name type="scientific">Zongyangia hominis</name>
    <dbReference type="NCBI Taxonomy" id="2763677"/>
    <lineage>
        <taxon>Bacteria</taxon>
        <taxon>Bacillati</taxon>
        <taxon>Bacillota</taxon>
        <taxon>Clostridia</taxon>
        <taxon>Eubacteriales</taxon>
        <taxon>Oscillospiraceae</taxon>
        <taxon>Zongyangia</taxon>
    </lineage>
</organism>
<dbReference type="InterPro" id="IPR029063">
    <property type="entry name" value="SAM-dependent_MTases_sf"/>
</dbReference>
<evidence type="ECO:0000313" key="1">
    <source>
        <dbReference type="EMBL" id="MBC8569943.1"/>
    </source>
</evidence>
<keyword evidence="2" id="KW-1185">Reference proteome</keyword>
<dbReference type="AlphaFoldDB" id="A0A926IB59"/>
<name>A0A926IB59_9FIRM</name>
<dbReference type="GO" id="GO:0004519">
    <property type="term" value="F:endonuclease activity"/>
    <property type="evidence" value="ECO:0007669"/>
    <property type="project" value="UniProtKB-KW"/>
</dbReference>
<protein>
    <submittedName>
        <fullName evidence="1">Restriction endonuclease subunit M</fullName>
    </submittedName>
</protein>
<keyword evidence="1" id="KW-0540">Nuclease</keyword>
<comment type="caution">
    <text evidence="1">The sequence shown here is derived from an EMBL/GenBank/DDBJ whole genome shotgun (WGS) entry which is preliminary data.</text>
</comment>
<reference evidence="1" key="1">
    <citation type="submission" date="2020-08" db="EMBL/GenBank/DDBJ databases">
        <title>Genome public.</title>
        <authorList>
            <person name="Liu C."/>
            <person name="Sun Q."/>
        </authorList>
    </citation>
    <scope>NUCLEOTIDE SEQUENCE</scope>
    <source>
        <strain evidence="1">NSJ-54</strain>
    </source>
</reference>
<sequence>MARQVKSKQRVADHGEVFTAEREVEAMCDLVKQETERIDSRFLEPACGDGNFLSVILKRKLTVVTKKYRRSAYDWERNSLLALGSMYGVDIMLDNVLACQERLFEIWNKEYKKVCKKECNDETREAARFILRLNIVCGNALTLMCCDAEGKELNVPIIFSEWTFPFNDARMQRKDYTFAELLAMDEPKPAKKKKNADADFVQGTLFDMGLDEPEQPDDEGKFLQQYIAHYRHIQDDDTRWREAYLHLHLTKEENDNG</sequence>
<dbReference type="Gene3D" id="3.40.50.150">
    <property type="entry name" value="Vaccinia Virus protein VP39"/>
    <property type="match status" value="1"/>
</dbReference>
<proteinExistence type="predicted"/>
<accession>A0A926IB59</accession>
<gene>
    <name evidence="1" type="ORF">H8709_03780</name>
</gene>
<keyword evidence="1" id="KW-0378">Hydrolase</keyword>
<dbReference type="Proteomes" id="UP000660861">
    <property type="component" value="Unassembled WGS sequence"/>
</dbReference>
<dbReference type="SUPFAM" id="SSF53335">
    <property type="entry name" value="S-adenosyl-L-methionine-dependent methyltransferases"/>
    <property type="match status" value="1"/>
</dbReference>
<dbReference type="EMBL" id="JACRTC010000002">
    <property type="protein sequence ID" value="MBC8569943.1"/>
    <property type="molecule type" value="Genomic_DNA"/>
</dbReference>